<keyword evidence="4" id="KW-1185">Reference proteome</keyword>
<feature type="region of interest" description="Disordered" evidence="1">
    <location>
        <begin position="339"/>
        <end position="359"/>
    </location>
</feature>
<feature type="transmembrane region" description="Helical" evidence="2">
    <location>
        <begin position="198"/>
        <end position="216"/>
    </location>
</feature>
<keyword evidence="2" id="KW-1133">Transmembrane helix</keyword>
<keyword evidence="2" id="KW-0472">Membrane</keyword>
<gene>
    <name evidence="3" type="ORF">RM698_07780</name>
</gene>
<feature type="transmembrane region" description="Helical" evidence="2">
    <location>
        <begin position="167"/>
        <end position="186"/>
    </location>
</feature>
<proteinExistence type="predicted"/>
<name>A0ABU2QWW8_9ACTN</name>
<organism evidence="3 4">
    <name type="scientific">Streptomyces evansiae</name>
    <dbReference type="NCBI Taxonomy" id="3075535"/>
    <lineage>
        <taxon>Bacteria</taxon>
        <taxon>Bacillati</taxon>
        <taxon>Actinomycetota</taxon>
        <taxon>Actinomycetes</taxon>
        <taxon>Kitasatosporales</taxon>
        <taxon>Streptomycetaceae</taxon>
        <taxon>Streptomyces</taxon>
    </lineage>
</organism>
<dbReference type="EMBL" id="JAVRET010000012">
    <property type="protein sequence ID" value="MDT0408956.1"/>
    <property type="molecule type" value="Genomic_DNA"/>
</dbReference>
<evidence type="ECO:0000313" key="3">
    <source>
        <dbReference type="EMBL" id="MDT0408956.1"/>
    </source>
</evidence>
<feature type="transmembrane region" description="Helical" evidence="2">
    <location>
        <begin position="228"/>
        <end position="251"/>
    </location>
</feature>
<feature type="transmembrane region" description="Helical" evidence="2">
    <location>
        <begin position="258"/>
        <end position="277"/>
    </location>
</feature>
<dbReference type="RefSeq" id="WP_234009516.1">
    <property type="nucleotide sequence ID" value="NZ_JAVRET010000012.1"/>
</dbReference>
<dbReference type="Proteomes" id="UP001183610">
    <property type="component" value="Unassembled WGS sequence"/>
</dbReference>
<evidence type="ECO:0000256" key="1">
    <source>
        <dbReference type="SAM" id="MobiDB-lite"/>
    </source>
</evidence>
<evidence type="ECO:0008006" key="5">
    <source>
        <dbReference type="Google" id="ProtNLM"/>
    </source>
</evidence>
<sequence>MPDSPRTSEDPAMNMPAPEPPATRAPAAPRPRHLAQVLWFPLFFVAAFATMALTSFTHPSPHHVSLGVAGTARQVAAVERTLDQAEPGGFDVRQAADAGAGRAEVARGDLAAVYVPDGGADGSELLVSSASGSTRATYLTHAVAPRLNAATVHDVRHTASGDVSGTGLFFAGMPLALVGMITSIVLLQSGPASPRRRLGVIAATGAFGSLFVHFLATGLDVLPGGHPLLLLYGFLFTQAIGWLTTAAALVARKHLLPIAMTFVLILGVPTSGGTVSGDMLPGFGRALHTVLPFARFLDLTRAEAYFGGHGALAPLLALLGWAAAGAGALLGAELWTRGSARPKPDKALPPAKTPDSLPA</sequence>
<reference evidence="4" key="1">
    <citation type="submission" date="2023-07" db="EMBL/GenBank/DDBJ databases">
        <title>30 novel species of actinomycetes from the DSMZ collection.</title>
        <authorList>
            <person name="Nouioui I."/>
        </authorList>
    </citation>
    <scope>NUCLEOTIDE SEQUENCE [LARGE SCALE GENOMIC DNA]</scope>
    <source>
        <strain evidence="4">DSM 41979</strain>
    </source>
</reference>
<evidence type="ECO:0000313" key="4">
    <source>
        <dbReference type="Proteomes" id="UP001183610"/>
    </source>
</evidence>
<protein>
    <recommendedName>
        <fullName evidence="5">ABC transporter permease</fullName>
    </recommendedName>
</protein>
<evidence type="ECO:0000256" key="2">
    <source>
        <dbReference type="SAM" id="Phobius"/>
    </source>
</evidence>
<comment type="caution">
    <text evidence="3">The sequence shown here is derived from an EMBL/GenBank/DDBJ whole genome shotgun (WGS) entry which is preliminary data.</text>
</comment>
<keyword evidence="2" id="KW-0812">Transmembrane</keyword>
<accession>A0ABU2QWW8</accession>
<feature type="transmembrane region" description="Helical" evidence="2">
    <location>
        <begin position="315"/>
        <end position="336"/>
    </location>
</feature>
<feature type="region of interest" description="Disordered" evidence="1">
    <location>
        <begin position="1"/>
        <end position="29"/>
    </location>
</feature>
<feature type="transmembrane region" description="Helical" evidence="2">
    <location>
        <begin position="37"/>
        <end position="56"/>
    </location>
</feature>